<name>A0ABY6HUT8_9ARCH</name>
<gene>
    <name evidence="2" type="ORF">NEF87_003466</name>
</gene>
<proteinExistence type="predicted"/>
<evidence type="ECO:0000256" key="1">
    <source>
        <dbReference type="SAM" id="Phobius"/>
    </source>
</evidence>
<dbReference type="SUPFAM" id="SSF49299">
    <property type="entry name" value="PKD domain"/>
    <property type="match status" value="1"/>
</dbReference>
<keyword evidence="3" id="KW-1185">Reference proteome</keyword>
<organism evidence="2 3">
    <name type="scientific">Candidatus Lokiarchaeum ossiferum</name>
    <dbReference type="NCBI Taxonomy" id="2951803"/>
    <lineage>
        <taxon>Archaea</taxon>
        <taxon>Promethearchaeati</taxon>
        <taxon>Promethearchaeota</taxon>
        <taxon>Promethearchaeia</taxon>
        <taxon>Promethearchaeales</taxon>
        <taxon>Promethearchaeaceae</taxon>
        <taxon>Candidatus Lokiarchaeum</taxon>
    </lineage>
</organism>
<reference evidence="2" key="1">
    <citation type="submission" date="2022-09" db="EMBL/GenBank/DDBJ databases">
        <title>Actin cytoskeleton and complex cell architecture in an #Asgard archaeon.</title>
        <authorList>
            <person name="Ponce Toledo R.I."/>
            <person name="Schleper C."/>
            <person name="Rodrigues Oliveira T."/>
            <person name="Wollweber F."/>
            <person name="Xu J."/>
            <person name="Rittmann S."/>
            <person name="Klingl A."/>
            <person name="Pilhofer M."/>
        </authorList>
    </citation>
    <scope>NUCLEOTIDE SEQUENCE</scope>
    <source>
        <strain evidence="2">B-35</strain>
    </source>
</reference>
<dbReference type="EMBL" id="CP104013">
    <property type="protein sequence ID" value="UYP47181.1"/>
    <property type="molecule type" value="Genomic_DNA"/>
</dbReference>
<keyword evidence="1" id="KW-0472">Membrane</keyword>
<keyword evidence="1" id="KW-0812">Transmembrane</keyword>
<keyword evidence="1" id="KW-1133">Transmembrane helix</keyword>
<dbReference type="InterPro" id="IPR035986">
    <property type="entry name" value="PKD_dom_sf"/>
</dbReference>
<dbReference type="Gene3D" id="2.60.40.10">
    <property type="entry name" value="Immunoglobulins"/>
    <property type="match status" value="1"/>
</dbReference>
<protein>
    <recommendedName>
        <fullName evidence="4">Ig-like domain-containing protein</fullName>
    </recommendedName>
</protein>
<feature type="transmembrane region" description="Helical" evidence="1">
    <location>
        <begin position="913"/>
        <end position="935"/>
    </location>
</feature>
<evidence type="ECO:0000313" key="3">
    <source>
        <dbReference type="Proteomes" id="UP001208689"/>
    </source>
</evidence>
<dbReference type="Proteomes" id="UP001208689">
    <property type="component" value="Chromosome"/>
</dbReference>
<evidence type="ECO:0008006" key="4">
    <source>
        <dbReference type="Google" id="ProtNLM"/>
    </source>
</evidence>
<accession>A0ABY6HUT8</accession>
<sequence>MNSMNNRKIIAVLMIFLVSNSVNQGFFNLNSRNLQEATDLQNQPSPATAPNIEIIDPLNNIEIQSQSDISFIVETIDGTVDTVWYNWDEAADIVINGGSPYTITCPELEDGFHTLIIHANNSNGETRTFEKQWIIDDTKPQILFLKDLETKNGNIFEFVVVENNSINSVYYHWDSTSDLPLSGPLYSLIVPDLSEGHHTFNIIATDNASNSNSIQSYDVIIDETAPIITRYSGLTIQNTEIINLDISDTNTLDHCYYNWNDGSNNSLEYPFNITASGLSEGSNELNLFAYDIAGNLQTELFSFSVDDAPSIVLHTPTNNSEIKSSQILNFDVTDLQSIESVFFNWDDGANITLNVPYNITIGIILDGLHKLNIYANDTAGKLRHNCYFFTIDDTKPTIQLMNLEMAMELQVGAVFNLNISELNSIHTILYTWDGYPEFSNSLISPYEIKVPSLSDGENILIVNAQDKAGNLETQSFEFIIDNQNPAITLLSPKEGRGISPGDIIDLQITDENTVNQVNYNWNGGSNSTLNSPYNIIFVDQGTNEIILNVYAEDLAGNRISTAYNFSIDDTIPTIQMIMPQTPYIYQSGTLIELTISDPLLEAVWYHWDDENVIYGWSSPYVTNLPLEDGVHRLYVSANDTLGNTAHQIFEFIADNSAPNITLTNPTLGGALGQGDYATFFVQDQNDLVQVLYNWNNGTNITINAPYAILVDNITEGSNNLLVFAQDQANNWANVTFEIFIDTTAPLISLMTIQNNAILQPFTIIAVSIIEPYLQNVSYAWDNSTEIPWQGNYQTLTPMEEGLHVLHVYAWDQTGNEAYKSFNITSDNTPPTISLTSSKTRLTKNSSIILSIIDNFALAAVHYNWDNGENVTLNGTYQVFLPVKSGSHTLQVYAQDEAGNWVVSEYSFTTKVSVVVWISLGVSVAGGIGGGTFFLLKKKKKDVVDQEKLQDWFKDHGYKLSD</sequence>
<evidence type="ECO:0000313" key="2">
    <source>
        <dbReference type="EMBL" id="UYP47181.1"/>
    </source>
</evidence>
<dbReference type="InterPro" id="IPR013783">
    <property type="entry name" value="Ig-like_fold"/>
</dbReference>